<evidence type="ECO:0000256" key="2">
    <source>
        <dbReference type="ARBA" id="ARBA00023125"/>
    </source>
</evidence>
<dbReference type="GO" id="GO:0043565">
    <property type="term" value="F:sequence-specific DNA binding"/>
    <property type="evidence" value="ECO:0007669"/>
    <property type="project" value="InterPro"/>
</dbReference>
<dbReference type="SUPFAM" id="SSF46689">
    <property type="entry name" value="Homeodomain-like"/>
    <property type="match status" value="1"/>
</dbReference>
<dbReference type="PANTHER" id="PTHR47504:SF5">
    <property type="entry name" value="RIGHT ORIGIN-BINDING PROTEIN"/>
    <property type="match status" value="1"/>
</dbReference>
<evidence type="ECO:0000259" key="4">
    <source>
        <dbReference type="PROSITE" id="PS01124"/>
    </source>
</evidence>
<reference evidence="5 6" key="1">
    <citation type="journal article" date="2013" name="J. Mol. Microbiol. Biotechnol.">
        <title>Analysis of the Complete Genomes of Acholeplasma brassicae , A. palmae and A. laidlawii and Their Comparison to the Obligate Parasites from ' Candidatus Phytoplasma'.</title>
        <authorList>
            <person name="Kube M."/>
            <person name="Siewert C."/>
            <person name="Migdoll A.M."/>
            <person name="Duduk B."/>
            <person name="Holz S."/>
            <person name="Rabus R."/>
            <person name="Seemuller E."/>
            <person name="Mitrovic J."/>
            <person name="Muller I."/>
            <person name="Buttner C."/>
            <person name="Reinhardt R."/>
        </authorList>
    </citation>
    <scope>NUCLEOTIDE SEQUENCE [LARGE SCALE GENOMIC DNA]</scope>
    <source>
        <strain evidence="5 6">J233</strain>
    </source>
</reference>
<keyword evidence="6" id="KW-1185">Reference proteome</keyword>
<dbReference type="Pfam" id="PF12833">
    <property type="entry name" value="HTH_18"/>
    <property type="match status" value="1"/>
</dbReference>
<dbReference type="KEGG" id="apal:BN85401980"/>
<dbReference type="PANTHER" id="PTHR47504">
    <property type="entry name" value="RIGHT ORIGIN-BINDING PROTEIN"/>
    <property type="match status" value="1"/>
</dbReference>
<gene>
    <name evidence="5" type="ORF">BN85401980</name>
</gene>
<accession>U4KNK3</accession>
<protein>
    <recommendedName>
        <fullName evidence="4">HTH araC/xylS-type domain-containing protein</fullName>
    </recommendedName>
</protein>
<dbReference type="Proteomes" id="UP000032740">
    <property type="component" value="Chromosome"/>
</dbReference>
<dbReference type="InterPro" id="IPR018060">
    <property type="entry name" value="HTH_AraC"/>
</dbReference>
<dbReference type="InterPro" id="IPR050959">
    <property type="entry name" value="MarA-like"/>
</dbReference>
<keyword evidence="3" id="KW-0804">Transcription</keyword>
<organism evidence="5 6">
    <name type="scientific">Alteracholeplasma palmae (strain ATCC 49389 / J233)</name>
    <name type="common">Acholeplasma palmae</name>
    <dbReference type="NCBI Taxonomy" id="1318466"/>
    <lineage>
        <taxon>Bacteria</taxon>
        <taxon>Bacillati</taxon>
        <taxon>Mycoplasmatota</taxon>
        <taxon>Mollicutes</taxon>
        <taxon>Acholeplasmatales</taxon>
        <taxon>Acholeplasmataceae</taxon>
        <taxon>Acholeplasma</taxon>
    </lineage>
</organism>
<keyword evidence="2" id="KW-0238">DNA-binding</keyword>
<evidence type="ECO:0000313" key="5">
    <source>
        <dbReference type="EMBL" id="CCV63775.1"/>
    </source>
</evidence>
<evidence type="ECO:0000313" key="6">
    <source>
        <dbReference type="Proteomes" id="UP000032740"/>
    </source>
</evidence>
<evidence type="ECO:0000256" key="1">
    <source>
        <dbReference type="ARBA" id="ARBA00023015"/>
    </source>
</evidence>
<name>U4KNK3_ALTPJ</name>
<dbReference type="SMART" id="SM00342">
    <property type="entry name" value="HTH_ARAC"/>
    <property type="match status" value="1"/>
</dbReference>
<dbReference type="AlphaFoldDB" id="U4KNK3"/>
<keyword evidence="1" id="KW-0805">Transcription regulation</keyword>
<dbReference type="Gene3D" id="1.10.10.60">
    <property type="entry name" value="Homeodomain-like"/>
    <property type="match status" value="2"/>
</dbReference>
<sequence length="278" mass="32320">MDFIKPINDVVLYIETNITQEIDYEEIGKLFGRSISETQHVFAFVVGTTIGDYIRKRKLSKAYLDVLSTDEKIIDIAAKYQYDSHSAFSRAFVQHFLVSPMEVRRDKMVLKLYEPFRFNQDNNIYRRQVLDGTVRIVEIPNCKMVMSEPGMFGDGKLEAFDDWFSRFPEPTFPKDFLTYDPKKQGFVWFYIYDEEMNVPDSFKVIDFKGGLYLVSSGIDGEDDIIPKTAMTDFLAQSKELIYDDSRLQLGNVTTPKSAQEILGYSLMDYYMPIKKVNQ</sequence>
<dbReference type="RefSeq" id="WP_026655093.1">
    <property type="nucleotide sequence ID" value="NC_022538.1"/>
</dbReference>
<dbReference type="PROSITE" id="PS01124">
    <property type="entry name" value="HTH_ARAC_FAMILY_2"/>
    <property type="match status" value="1"/>
</dbReference>
<dbReference type="STRING" id="1318466.BN85401980"/>
<evidence type="ECO:0000256" key="3">
    <source>
        <dbReference type="ARBA" id="ARBA00023163"/>
    </source>
</evidence>
<proteinExistence type="predicted"/>
<dbReference type="OrthoDB" id="9816011at2"/>
<dbReference type="HOGENOM" id="CLU_000445_81_1_14"/>
<feature type="domain" description="HTH araC/xylS-type" evidence="4">
    <location>
        <begin position="8"/>
        <end position="106"/>
    </location>
</feature>
<dbReference type="EMBL" id="FO681347">
    <property type="protein sequence ID" value="CCV63775.1"/>
    <property type="molecule type" value="Genomic_DNA"/>
</dbReference>
<dbReference type="InterPro" id="IPR009057">
    <property type="entry name" value="Homeodomain-like_sf"/>
</dbReference>
<dbReference type="GO" id="GO:0003700">
    <property type="term" value="F:DNA-binding transcription factor activity"/>
    <property type="evidence" value="ECO:0007669"/>
    <property type="project" value="InterPro"/>
</dbReference>